<dbReference type="InterPro" id="IPR024265">
    <property type="entry name" value="DUF3788"/>
</dbReference>
<sequence>MWNKEDSNQEPCLYDYSEYVRNKNWDDFINYMIAEYEIKPIFEFSKCCPYGWNISFKKSGRALCRCYPLDGYFIVLVVVGQKEKMQFETEYKTFTPYMQNLYENTQEGMGQKWLMIEVEDQEIINDIKRCIDIRYKRK</sequence>
<name>A0A645FY98_9ZZZZ</name>
<reference evidence="1" key="1">
    <citation type="submission" date="2019-08" db="EMBL/GenBank/DDBJ databases">
        <authorList>
            <person name="Kucharzyk K."/>
            <person name="Murdoch R.W."/>
            <person name="Higgins S."/>
            <person name="Loffler F."/>
        </authorList>
    </citation>
    <scope>NUCLEOTIDE SEQUENCE</scope>
</reference>
<proteinExistence type="predicted"/>
<accession>A0A645FY98</accession>
<dbReference type="EMBL" id="VSSQ01063885">
    <property type="protein sequence ID" value="MPN16883.1"/>
    <property type="molecule type" value="Genomic_DNA"/>
</dbReference>
<dbReference type="Pfam" id="PF12663">
    <property type="entry name" value="DUF3788"/>
    <property type="match status" value="1"/>
</dbReference>
<organism evidence="1">
    <name type="scientific">bioreactor metagenome</name>
    <dbReference type="NCBI Taxonomy" id="1076179"/>
    <lineage>
        <taxon>unclassified sequences</taxon>
        <taxon>metagenomes</taxon>
        <taxon>ecological metagenomes</taxon>
    </lineage>
</organism>
<evidence type="ECO:0008006" key="2">
    <source>
        <dbReference type="Google" id="ProtNLM"/>
    </source>
</evidence>
<gene>
    <name evidence="1" type="ORF">SDC9_164230</name>
</gene>
<comment type="caution">
    <text evidence="1">The sequence shown here is derived from an EMBL/GenBank/DDBJ whole genome shotgun (WGS) entry which is preliminary data.</text>
</comment>
<protein>
    <recommendedName>
        <fullName evidence="2">DUF3788 domain-containing protein</fullName>
    </recommendedName>
</protein>
<dbReference type="AlphaFoldDB" id="A0A645FY98"/>
<evidence type="ECO:0000313" key="1">
    <source>
        <dbReference type="EMBL" id="MPN16883.1"/>
    </source>
</evidence>